<protein>
    <recommendedName>
        <fullName evidence="3">VWFA domain-containing protein</fullName>
    </recommendedName>
</protein>
<evidence type="ECO:0000313" key="1">
    <source>
        <dbReference type="EMBL" id="BBO81013.1"/>
    </source>
</evidence>
<evidence type="ECO:0008006" key="3">
    <source>
        <dbReference type="Google" id="ProtNLM"/>
    </source>
</evidence>
<dbReference type="RefSeq" id="WP_155321821.1">
    <property type="nucleotide sequence ID" value="NZ_AP021876.1"/>
</dbReference>
<proteinExistence type="predicted"/>
<dbReference type="EMBL" id="AP021876">
    <property type="protein sequence ID" value="BBO81013.1"/>
    <property type="molecule type" value="Genomic_DNA"/>
</dbReference>
<sequence>MALERIELGRQHGYSSYWRRDTSPSEMIEMTTMMTRIRDIAGYVGRNVGEIVWGDTDDEAVITIDPTIVMGRYPVPSRKVDIAVGQAIHKSIQRREWSQWLLRGQANRMGFSSSDRSKFLMLVDSAEKIYADLLARKSILGLYTDAHRRWAIRQQRKGFTRPPSVEELLSIWWEAALARPTVAVGCDGRFGRSFESVAGVYRKPLALLLHLSADLEAKPGRIPHVFERVGFRRSLYTSAWNLLKKRLRTWPADATDPFFFGPMDPDAKKHPPEGPVPERSRNDRFLNRVNKTVNSHGNDYTAAIKSVACNGEAVVRVKRNRRMMPAEDQTDKNILFHLKSIFQSVSRRQTSCVRGLSAGRIDRRRLYRASTTGRVFLQKKTSFELKSDFVLLVDCSGSMADPGKWHQTQIVYQTLHSAIRHFNRTARLFGYNEMRGICRISELFCGGQYHTVSPNGKTASGEAIMATVMTVTEKQSRKRPFIVHITDGASNWGCGVGDAVRFCEQKNVRLLTLGIACSPDNAKMLKHQYGRKVEFAENLKALPVLIQNLLQTSRQP</sequence>
<dbReference type="SUPFAM" id="SSF53300">
    <property type="entry name" value="vWA-like"/>
    <property type="match status" value="1"/>
</dbReference>
<dbReference type="KEGG" id="dov:DSCO28_15790"/>
<reference evidence="1 2" key="1">
    <citation type="submission" date="2019-11" db="EMBL/GenBank/DDBJ databases">
        <title>Comparative genomics of hydrocarbon-degrading Desulfosarcina strains.</title>
        <authorList>
            <person name="Watanabe M."/>
            <person name="Kojima H."/>
            <person name="Fukui M."/>
        </authorList>
    </citation>
    <scope>NUCLEOTIDE SEQUENCE [LARGE SCALE GENOMIC DNA]</scope>
    <source>
        <strain evidence="1 2">28bB2T</strain>
    </source>
</reference>
<accession>A0A5K7ZRB2</accession>
<organism evidence="1 2">
    <name type="scientific">Desulfosarcina ovata subsp. sediminis</name>
    <dbReference type="NCBI Taxonomy" id="885957"/>
    <lineage>
        <taxon>Bacteria</taxon>
        <taxon>Pseudomonadati</taxon>
        <taxon>Thermodesulfobacteriota</taxon>
        <taxon>Desulfobacteria</taxon>
        <taxon>Desulfobacterales</taxon>
        <taxon>Desulfosarcinaceae</taxon>
        <taxon>Desulfosarcina</taxon>
    </lineage>
</organism>
<dbReference type="InterPro" id="IPR036465">
    <property type="entry name" value="vWFA_dom_sf"/>
</dbReference>
<dbReference type="AlphaFoldDB" id="A0A5K7ZRB2"/>
<dbReference type="Proteomes" id="UP000425960">
    <property type="component" value="Chromosome"/>
</dbReference>
<gene>
    <name evidence="1" type="ORF">DSCO28_15790</name>
</gene>
<name>A0A5K7ZRB2_9BACT</name>
<evidence type="ECO:0000313" key="2">
    <source>
        <dbReference type="Proteomes" id="UP000425960"/>
    </source>
</evidence>
<dbReference type="Gene3D" id="3.40.50.410">
    <property type="entry name" value="von Willebrand factor, type A domain"/>
    <property type="match status" value="1"/>
</dbReference>
<dbReference type="CDD" id="cd00198">
    <property type="entry name" value="vWFA"/>
    <property type="match status" value="1"/>
</dbReference>